<dbReference type="Gene3D" id="3.30.160.60">
    <property type="entry name" value="Classic Zinc Finger"/>
    <property type="match status" value="1"/>
</dbReference>
<dbReference type="AlphaFoldDB" id="H6WD01"/>
<evidence type="ECO:0000256" key="4">
    <source>
        <dbReference type="ARBA" id="ARBA00022833"/>
    </source>
</evidence>
<dbReference type="InterPro" id="IPR013087">
    <property type="entry name" value="Znf_C2H2_type"/>
</dbReference>
<evidence type="ECO:0000256" key="5">
    <source>
        <dbReference type="PROSITE-ProRule" id="PRU00042"/>
    </source>
</evidence>
<proteinExistence type="evidence at transcript level"/>
<protein>
    <recommendedName>
        <fullName evidence="6">C2H2-type domain-containing protein</fullName>
    </recommendedName>
</protein>
<dbReference type="PROSITE" id="PS50157">
    <property type="entry name" value="ZINC_FINGER_C2H2_2"/>
    <property type="match status" value="2"/>
</dbReference>
<dbReference type="InterPro" id="IPR057618">
    <property type="entry name" value="Znf_POGZ/Z280C-D-like"/>
</dbReference>
<dbReference type="PROSITE" id="PS00028">
    <property type="entry name" value="ZINC_FINGER_C2H2_1"/>
    <property type="match status" value="4"/>
</dbReference>
<dbReference type="Pfam" id="PF25429">
    <property type="entry name" value="zf-POGZ"/>
    <property type="match status" value="1"/>
</dbReference>
<dbReference type="GO" id="GO:0000981">
    <property type="term" value="F:DNA-binding transcription factor activity, RNA polymerase II-specific"/>
    <property type="evidence" value="ECO:0007669"/>
    <property type="project" value="TreeGrafter"/>
</dbReference>
<keyword evidence="1" id="KW-0479">Metal-binding</keyword>
<dbReference type="SMART" id="SM00355">
    <property type="entry name" value="ZnF_C2H2"/>
    <property type="match status" value="7"/>
</dbReference>
<evidence type="ECO:0000259" key="6">
    <source>
        <dbReference type="PROSITE" id="PS50157"/>
    </source>
</evidence>
<feature type="domain" description="C2H2-type" evidence="6">
    <location>
        <begin position="443"/>
        <end position="470"/>
    </location>
</feature>
<keyword evidence="4" id="KW-0862">Zinc</keyword>
<dbReference type="GO" id="GO:0005634">
    <property type="term" value="C:nucleus"/>
    <property type="evidence" value="ECO:0007669"/>
    <property type="project" value="TreeGrafter"/>
</dbReference>
<keyword evidence="3 5" id="KW-0863">Zinc-finger</keyword>
<evidence type="ECO:0000256" key="1">
    <source>
        <dbReference type="ARBA" id="ARBA00022723"/>
    </source>
</evidence>
<dbReference type="GO" id="GO:0008270">
    <property type="term" value="F:zinc ion binding"/>
    <property type="evidence" value="ECO:0007669"/>
    <property type="project" value="UniProtKB-KW"/>
</dbReference>
<feature type="domain" description="C2H2-type" evidence="6">
    <location>
        <begin position="350"/>
        <end position="378"/>
    </location>
</feature>
<sequence>APKLGGCGHTVEIGFFTLGCTGKEKWRERKVDILGLYDRSTGKYRFKAVSPIIYRTVESISPLLKDLSDILQPDSIVCIDASLNKCALASYVSSLSLTITESPLNVPPPNRCNATVMHYLTKMIPRLFQYNLIDLKTTEIQSLLDELVWRQSWGMGSTSSYWNIIEQLTMHTRAGKDRSNISHILNKSYSAHCIAEEYNDSNKVGVKKQYIDNSVNNIKSGPVPGTKRNSSLPSSHPLKKLTIDLHSSALPPQVKGFENILPLESFYYGILPGKKCEFVDCAASLKCHLCTKIFSNNILFMYHIFRHLESSQSCTSDLGLLTQCRYCLSTFSTPYALQCHIEERHDCKGLYCRICEMSFKEKRKLFAHMSAVHSPSELPYVCYICSFRASQHRQVIDHFHEVHHGIDMLQCPFCLKLMKASSPHYFFNHLQHHKLLKKGISRFKCKRCILRFLNEPSLRGHQKYHSSLKTNSFVIPCGESEQILMPELLTSSSANNSVHHTTHIASMHYYKVCSNEPLIFSDIIGYVCLECQNYINSMKHFEAFWNCGKCKFQTNCKTAITQHAVKYHIQKYKQKYHDITLKFPMFCVCGFYTTSGKLLIEHLISCKKRSCYPSQLSAQQALKVHSAFFPPLITLEESEDPNSEWLKAFHAPKDLANRMQKPIFSIMQLESPPQVLNLLGLVRKPNEEMIIIRNLIEQLLHDVENEMN</sequence>
<organism evidence="7">
    <name type="scientific">Armillifer agkistrodontis</name>
    <name type="common">Tongue worm</name>
    <dbReference type="NCBI Taxonomy" id="592791"/>
    <lineage>
        <taxon>Eukaryota</taxon>
        <taxon>Metazoa</taxon>
        <taxon>Ecdysozoa</taxon>
        <taxon>Arthropoda</taxon>
        <taxon>Crustacea</taxon>
        <taxon>Oligostraca</taxon>
        <taxon>Ichthyostraca</taxon>
        <taxon>Pentastomida</taxon>
        <taxon>Porocephalida</taxon>
        <taxon>Armilliferidae</taxon>
        <taxon>Armillifer</taxon>
    </lineage>
</organism>
<evidence type="ECO:0000313" key="7">
    <source>
        <dbReference type="EMBL" id="AFA46586.1"/>
    </source>
</evidence>
<dbReference type="PANTHER" id="PTHR24408:SF60">
    <property type="entry name" value="RELATIVE OF WOC, ISOFORM C"/>
    <property type="match status" value="1"/>
</dbReference>
<name>H6WD01_ARMAG</name>
<feature type="non-terminal residue" evidence="7">
    <location>
        <position position="1"/>
    </location>
</feature>
<keyword evidence="2" id="KW-0677">Repeat</keyword>
<reference evidence="7" key="1">
    <citation type="submission" date="2011-12" db="EMBL/GenBank/DDBJ databases">
        <title>Construction and preliminary immunoscreening of a cDNA library of A. agkistrodontis nymphs.</title>
        <authorList>
            <person name="Zhang L."/>
            <person name="Chen J."/>
            <person name="Chen S."/>
            <person name="Cai Y."/>
            <person name="Guo J."/>
        </authorList>
    </citation>
    <scope>NUCLEOTIDE SEQUENCE</scope>
</reference>
<accession>H6WD01</accession>
<dbReference type="PANTHER" id="PTHR24408">
    <property type="entry name" value="ZINC FINGER PROTEIN"/>
    <property type="match status" value="1"/>
</dbReference>
<dbReference type="EMBL" id="JQ180455">
    <property type="protein sequence ID" value="AFA46586.1"/>
    <property type="molecule type" value="mRNA"/>
</dbReference>
<evidence type="ECO:0000256" key="3">
    <source>
        <dbReference type="ARBA" id="ARBA00022771"/>
    </source>
</evidence>
<evidence type="ECO:0000256" key="2">
    <source>
        <dbReference type="ARBA" id="ARBA00022737"/>
    </source>
</evidence>
<dbReference type="GO" id="GO:0043565">
    <property type="term" value="F:sequence-specific DNA binding"/>
    <property type="evidence" value="ECO:0007669"/>
    <property type="project" value="TreeGrafter"/>
</dbReference>